<dbReference type="GO" id="GO:0005524">
    <property type="term" value="F:ATP binding"/>
    <property type="evidence" value="ECO:0007669"/>
    <property type="project" value="UniProtKB-KW"/>
</dbReference>
<evidence type="ECO:0000259" key="9">
    <source>
        <dbReference type="PROSITE" id="PS50011"/>
    </source>
</evidence>
<feature type="domain" description="Protein kinase" evidence="9">
    <location>
        <begin position="10"/>
        <end position="267"/>
    </location>
</feature>
<accession>A0A2S0KF44</accession>
<feature type="compositionally biased region" description="Low complexity" evidence="7">
    <location>
        <begin position="307"/>
        <end position="317"/>
    </location>
</feature>
<evidence type="ECO:0000313" key="10">
    <source>
        <dbReference type="EMBL" id="AVM00251.1"/>
    </source>
</evidence>
<organism evidence="10 11">
    <name type="scientific">Gordonia iterans</name>
    <dbReference type="NCBI Taxonomy" id="1004901"/>
    <lineage>
        <taxon>Bacteria</taxon>
        <taxon>Bacillati</taxon>
        <taxon>Actinomycetota</taxon>
        <taxon>Actinomycetes</taxon>
        <taxon>Mycobacteriales</taxon>
        <taxon>Gordoniaceae</taxon>
        <taxon>Gordonia</taxon>
    </lineage>
</organism>
<dbReference type="GO" id="GO:0004674">
    <property type="term" value="F:protein serine/threonine kinase activity"/>
    <property type="evidence" value="ECO:0007669"/>
    <property type="project" value="UniProtKB-KW"/>
</dbReference>
<dbReference type="Pfam" id="PF00415">
    <property type="entry name" value="RCC1"/>
    <property type="match status" value="2"/>
</dbReference>
<dbReference type="SMART" id="SM00220">
    <property type="entry name" value="S_TKc"/>
    <property type="match status" value="1"/>
</dbReference>
<name>A0A2S0KF44_9ACTN</name>
<dbReference type="InterPro" id="IPR000408">
    <property type="entry name" value="Reg_chr_condens"/>
</dbReference>
<proteinExistence type="predicted"/>
<evidence type="ECO:0000256" key="3">
    <source>
        <dbReference type="ARBA" id="ARBA00022679"/>
    </source>
</evidence>
<keyword evidence="11" id="KW-1185">Reference proteome</keyword>
<dbReference type="PROSITE" id="PS50012">
    <property type="entry name" value="RCC1_3"/>
    <property type="match status" value="4"/>
</dbReference>
<gene>
    <name evidence="10" type="ORF">C6V83_08185</name>
</gene>
<dbReference type="Gene3D" id="3.30.200.20">
    <property type="entry name" value="Phosphorylase Kinase, domain 1"/>
    <property type="match status" value="1"/>
</dbReference>
<keyword evidence="8" id="KW-1133">Transmembrane helix</keyword>
<dbReference type="SUPFAM" id="SSF56112">
    <property type="entry name" value="Protein kinase-like (PK-like)"/>
    <property type="match status" value="1"/>
</dbReference>
<dbReference type="Proteomes" id="UP000239814">
    <property type="component" value="Chromosome"/>
</dbReference>
<dbReference type="InterPro" id="IPR011009">
    <property type="entry name" value="Kinase-like_dom_sf"/>
</dbReference>
<evidence type="ECO:0000256" key="7">
    <source>
        <dbReference type="SAM" id="MobiDB-lite"/>
    </source>
</evidence>
<feature type="region of interest" description="Disordered" evidence="7">
    <location>
        <begin position="274"/>
        <end position="352"/>
    </location>
</feature>
<dbReference type="OrthoDB" id="9796385at2"/>
<dbReference type="Gene3D" id="2.130.10.30">
    <property type="entry name" value="Regulator of chromosome condensation 1/beta-lactamase-inhibitor protein II"/>
    <property type="match status" value="2"/>
</dbReference>
<feature type="compositionally biased region" description="Low complexity" evidence="7">
    <location>
        <begin position="274"/>
        <end position="296"/>
    </location>
</feature>
<keyword evidence="2 10" id="KW-0723">Serine/threonine-protein kinase</keyword>
<keyword evidence="8" id="KW-0472">Membrane</keyword>
<dbReference type="Pfam" id="PF00069">
    <property type="entry name" value="Pkinase"/>
    <property type="match status" value="1"/>
</dbReference>
<dbReference type="Gene3D" id="1.10.510.10">
    <property type="entry name" value="Transferase(Phosphotransferase) domain 1"/>
    <property type="match status" value="1"/>
</dbReference>
<protein>
    <recommendedName>
        <fullName evidence="1">non-specific serine/threonine protein kinase</fullName>
        <ecNumber evidence="1">2.7.11.1</ecNumber>
    </recommendedName>
</protein>
<dbReference type="PANTHER" id="PTHR43289">
    <property type="entry name" value="MITOGEN-ACTIVATED PROTEIN KINASE KINASE KINASE 20-RELATED"/>
    <property type="match status" value="1"/>
</dbReference>
<dbReference type="RefSeq" id="WP_105941979.1">
    <property type="nucleotide sequence ID" value="NZ_CP027433.1"/>
</dbReference>
<dbReference type="KEGG" id="git:C6V83_08185"/>
<dbReference type="InterPro" id="IPR009091">
    <property type="entry name" value="RCC1/BLIP-II"/>
</dbReference>
<dbReference type="EMBL" id="CP027433">
    <property type="protein sequence ID" value="AVM00251.1"/>
    <property type="molecule type" value="Genomic_DNA"/>
</dbReference>
<evidence type="ECO:0000256" key="4">
    <source>
        <dbReference type="ARBA" id="ARBA00022741"/>
    </source>
</evidence>
<dbReference type="PANTHER" id="PTHR43289:SF6">
    <property type="entry name" value="SERINE_THREONINE-PROTEIN KINASE NEKL-3"/>
    <property type="match status" value="1"/>
</dbReference>
<feature type="compositionally biased region" description="Pro residues" evidence="7">
    <location>
        <begin position="297"/>
        <end position="306"/>
    </location>
</feature>
<dbReference type="PROSITE" id="PS50011">
    <property type="entry name" value="PROTEIN_KINASE_DOM"/>
    <property type="match status" value="1"/>
</dbReference>
<keyword evidence="6" id="KW-0067">ATP-binding</keyword>
<dbReference type="CDD" id="cd14014">
    <property type="entry name" value="STKc_PknB_like"/>
    <property type="match status" value="1"/>
</dbReference>
<evidence type="ECO:0000256" key="1">
    <source>
        <dbReference type="ARBA" id="ARBA00012513"/>
    </source>
</evidence>
<evidence type="ECO:0000256" key="5">
    <source>
        <dbReference type="ARBA" id="ARBA00022777"/>
    </source>
</evidence>
<sequence length="766" mass="79327">MQPGERIGRYTVVGRLGVGGMGEVYLVDNAELGRREAMKVVSVAASAKGGFEERFRREARAIATLDHPGIVTIYSSGIDHGRPWYAMQYVDGADLTDARLPVAETVEVVGRIADALDYAHSRGMVHRDVKPANIMTTRRPDGGLDRVTLLDFGIAKLADSTQLTITGAFIGTVSYSAPETLDGRADPRADQYSLACVAYELLTGRPPFAFDGATPMATATAHLYKAPPLVRATRPDLAVVDPVFQRALAKNPDARFPDCRSFARALAAALGEAAARSEAPGSRPRGTAPLGTTAPGRPAPGAPFPVPTTTTAPGTDPSSWQTYPGPVGAPTGPPGLTGVPGNGFPGGAPGRPPKRGRTMLILALVVVLVLASAGTAAYLLLGGDSETTAEAPPENRAQQMVIAGQTACAVNATGTLFCWGANDDGATGFGQNDGWQNDPKEVVLITDATAVSGGDYNPLAGEFHSNLCAISAGDVYCWGSGRTKVTSAGYAGSSIPVKVDGVSDAVLLSAQGGNACAVTAAEALYCWGGNLGADQYSTSARPVQISELSTVTAVAVAQETSCAVHDGSLSCWGANKDGQLGQGHERYLTGLTAVDLPGRVSAVAVGSGNGKPTHEDKERRMYNVCAVADGDLYCWGANVVGQLGDGTKETRRAPEKVPDLSEVTAVTTDIGSTCAIASGKAYCWGNNKLGQLGDGTKENRTSPTEVKGLPGTPVAITTGSSRTCAQVKVDGRDDPELHCWGNNFGNLFAKDAGDEVLTPVKIDLPA</sequence>
<dbReference type="InterPro" id="IPR000719">
    <property type="entry name" value="Prot_kinase_dom"/>
</dbReference>
<keyword evidence="8" id="KW-0812">Transmembrane</keyword>
<feature type="transmembrane region" description="Helical" evidence="8">
    <location>
        <begin position="360"/>
        <end position="381"/>
    </location>
</feature>
<dbReference type="AlphaFoldDB" id="A0A2S0KF44"/>
<keyword evidence="5 10" id="KW-0418">Kinase</keyword>
<dbReference type="EC" id="2.7.11.1" evidence="1"/>
<evidence type="ECO:0000256" key="2">
    <source>
        <dbReference type="ARBA" id="ARBA00022527"/>
    </source>
</evidence>
<dbReference type="PROSITE" id="PS00108">
    <property type="entry name" value="PROTEIN_KINASE_ST"/>
    <property type="match status" value="1"/>
</dbReference>
<feature type="compositionally biased region" description="Gly residues" evidence="7">
    <location>
        <begin position="338"/>
        <end position="349"/>
    </location>
</feature>
<evidence type="ECO:0000256" key="6">
    <source>
        <dbReference type="ARBA" id="ARBA00022840"/>
    </source>
</evidence>
<keyword evidence="4" id="KW-0547">Nucleotide-binding</keyword>
<evidence type="ECO:0000313" key="11">
    <source>
        <dbReference type="Proteomes" id="UP000239814"/>
    </source>
</evidence>
<feature type="compositionally biased region" description="Low complexity" evidence="7">
    <location>
        <begin position="324"/>
        <end position="337"/>
    </location>
</feature>
<reference evidence="10 11" key="1">
    <citation type="submission" date="2018-03" db="EMBL/GenBank/DDBJ databases">
        <title>Characteristics and genome of n-alkane degrading marine bacteria Gordonia iterans isolated from crude oil contaminated in Tae-an, South Korea.</title>
        <authorList>
            <person name="Lee S.-S."/>
            <person name="Kim H."/>
        </authorList>
    </citation>
    <scope>NUCLEOTIDE SEQUENCE [LARGE SCALE GENOMIC DNA]</scope>
    <source>
        <strain evidence="10 11">Co17</strain>
    </source>
</reference>
<dbReference type="InterPro" id="IPR008271">
    <property type="entry name" value="Ser/Thr_kinase_AS"/>
</dbReference>
<keyword evidence="3" id="KW-0808">Transferase</keyword>
<dbReference type="SUPFAM" id="SSF50985">
    <property type="entry name" value="RCC1/BLIP-II"/>
    <property type="match status" value="1"/>
</dbReference>
<evidence type="ECO:0000256" key="8">
    <source>
        <dbReference type="SAM" id="Phobius"/>
    </source>
</evidence>